<dbReference type="EMBL" id="LAZR01015322">
    <property type="protein sequence ID" value="KKM13705.1"/>
    <property type="molecule type" value="Genomic_DNA"/>
</dbReference>
<name>A0A0F9KEH4_9ZZZZ</name>
<reference evidence="1" key="1">
    <citation type="journal article" date="2015" name="Nature">
        <title>Complex archaea that bridge the gap between prokaryotes and eukaryotes.</title>
        <authorList>
            <person name="Spang A."/>
            <person name="Saw J.H."/>
            <person name="Jorgensen S.L."/>
            <person name="Zaremba-Niedzwiedzka K."/>
            <person name="Martijn J."/>
            <person name="Lind A.E."/>
            <person name="van Eijk R."/>
            <person name="Schleper C."/>
            <person name="Guy L."/>
            <person name="Ettema T.J."/>
        </authorList>
    </citation>
    <scope>NUCLEOTIDE SEQUENCE</scope>
</reference>
<organism evidence="1">
    <name type="scientific">marine sediment metagenome</name>
    <dbReference type="NCBI Taxonomy" id="412755"/>
    <lineage>
        <taxon>unclassified sequences</taxon>
        <taxon>metagenomes</taxon>
        <taxon>ecological metagenomes</taxon>
    </lineage>
</organism>
<protein>
    <submittedName>
        <fullName evidence="1">Uncharacterized protein</fullName>
    </submittedName>
</protein>
<gene>
    <name evidence="1" type="ORF">LCGC14_1713510</name>
</gene>
<sequence>MITIIITSVNGIESAGNSLLSTMATNASAVENLLLNFSLLTTKMVEVINTVEKLGVAAKRWSGRLTMISQTFFKCSATIATSPFPGAHVRMTRRSRLVANVKFEFSNMQHPTAGTPADSEVWTAAPGFFKAVLHWELGHTPDWIDCYFHAAQTREFPWVRVRATDENGAIGIWRFDTIEEQFEGGSRQWHATGRCALYGVVDNYLRSPRIKAEEDPDNDDDSGYTDWPIIPPAGLLTHEDLVAADKNAKSTVDCKRMQDETGCGSSDDPCTLADALSTTIIPGGSQFLKSLPCVFKDNSDRDTFLDNNFAESRFNQETDKLGPNYTAKGVRRGWVFKDIMRHASGSVGSESRPILAVYNRSLGGLGSISGEGSIINSNFQQSQVAGAGANALAYDVAISWPWLESTTGDSGYDYRTVWTGKDDAYVPSGQAVEIAQRGQFEWDDEQSFGPTEPFTPVTTLELIDSTFQMSFNHHYWVAAKSDGPGVEAFICSGLSIGRRCVAKSRSAQHSDSGTIFHEGFDPIVTTVVPNQTQISVLIPPIPDKWGGGATSTDQCTGEEFDEGHGDIAALPSHTDTRCGPGWDVKENSHFMRVNLGADLGSGFKKITTTQCVPPSGDHPGGNLRIVDYYVAKDSSISQPTIANNTVSCSPTVQEIVDLFEGHFVDPSQLSELMTTTAPPFSGCGDGINNGIIGWAVSVDGRGVYSRARAQGMGVNNAGGQFTALLPGSETTWNPALNQFKVSRELIVNDYGINEGPELLNLATSYLPLPGKEFGGFTTLKIGLAGIPRAGSTAPHPNKIIQAGDRLQICGAAIPNVTTGAWIVDEASYEFPRGITTLLLSQRPAAQTKKMTSGHIRNLGESLAAVGGVYESPWFSTSDASFLADPTREGSDSLYDTFAFEHFMGVPPRTITMVAAKNKIFDWYDEDLVIAAQPLYVPKQFIDLSQVQGVGYNVVEWGK</sequence>
<accession>A0A0F9KEH4</accession>
<proteinExistence type="predicted"/>
<feature type="non-terminal residue" evidence="1">
    <location>
        <position position="958"/>
    </location>
</feature>
<evidence type="ECO:0000313" key="1">
    <source>
        <dbReference type="EMBL" id="KKM13705.1"/>
    </source>
</evidence>
<comment type="caution">
    <text evidence="1">The sequence shown here is derived from an EMBL/GenBank/DDBJ whole genome shotgun (WGS) entry which is preliminary data.</text>
</comment>
<dbReference type="AlphaFoldDB" id="A0A0F9KEH4"/>